<dbReference type="Proteomes" id="UP000014254">
    <property type="component" value="Unassembled WGS sequence"/>
</dbReference>
<dbReference type="GO" id="GO:0003676">
    <property type="term" value="F:nucleic acid binding"/>
    <property type="evidence" value="ECO:0007669"/>
    <property type="project" value="InterPro"/>
</dbReference>
<sequence length="320" mass="35539">MAFDKKNGGASSSGGGRFIKEPRAFDGLNEERAATWLSRMNRLKRSAKISDEEMLLIVEENLVDKAESWWNVEGSKAENWEKFESSFKNQYLSDLEDRWWSAIYALKQGDEYRSVDEVAIRMEELFNLLGNKDQGLLVRTFLNAIKPNIAYEIEKESKPATFAIAKERARQVEKSQLKYGVVSTSRQEVKEQGSKVNNQDLIADKHEFSDSQSEASAMSSVMSLVDKLEKLSINLVALQDAVANNNSRNNLYGAPSRRPNSGGQAMGGIVCFSCGEPGHKKYECTNVVSNEAKAPPTTGSNSLPLGTNGKDSGKANEYQQ</sequence>
<evidence type="ECO:0000256" key="2">
    <source>
        <dbReference type="SAM" id="MobiDB-lite"/>
    </source>
</evidence>
<gene>
    <name evidence="4" type="ORF">HMPREF1544_04490</name>
</gene>
<keyword evidence="1" id="KW-0862">Zinc</keyword>
<organism evidence="4 5">
    <name type="scientific">Mucor circinelloides f. circinelloides (strain 1006PhL)</name>
    <name type="common">Mucormycosis agent</name>
    <name type="synonym">Calyptromyces circinelloides</name>
    <dbReference type="NCBI Taxonomy" id="1220926"/>
    <lineage>
        <taxon>Eukaryota</taxon>
        <taxon>Fungi</taxon>
        <taxon>Fungi incertae sedis</taxon>
        <taxon>Mucoromycota</taxon>
        <taxon>Mucoromycotina</taxon>
        <taxon>Mucoromycetes</taxon>
        <taxon>Mucorales</taxon>
        <taxon>Mucorineae</taxon>
        <taxon>Mucoraceae</taxon>
        <taxon>Mucor</taxon>
    </lineage>
</organism>
<keyword evidence="5" id="KW-1185">Reference proteome</keyword>
<dbReference type="OrthoDB" id="2285313at2759"/>
<dbReference type="PANTHER" id="PTHR33223:SF6">
    <property type="entry name" value="CCHC-TYPE DOMAIN-CONTAINING PROTEIN"/>
    <property type="match status" value="1"/>
</dbReference>
<keyword evidence="1" id="KW-0479">Metal-binding</keyword>
<evidence type="ECO:0000313" key="4">
    <source>
        <dbReference type="EMBL" id="EPB88731.1"/>
    </source>
</evidence>
<dbReference type="EMBL" id="KE123946">
    <property type="protein sequence ID" value="EPB88731.1"/>
    <property type="molecule type" value="Genomic_DNA"/>
</dbReference>
<dbReference type="VEuPathDB" id="FungiDB:HMPREF1544_04490"/>
<evidence type="ECO:0000256" key="1">
    <source>
        <dbReference type="PROSITE-ProRule" id="PRU00047"/>
    </source>
</evidence>
<proteinExistence type="predicted"/>
<feature type="domain" description="CCHC-type" evidence="3">
    <location>
        <begin position="271"/>
        <end position="286"/>
    </location>
</feature>
<dbReference type="OMA" id="GKANEYQ"/>
<accession>S2JEK7</accession>
<evidence type="ECO:0000259" key="3">
    <source>
        <dbReference type="PROSITE" id="PS50158"/>
    </source>
</evidence>
<name>S2JEK7_MUCC1</name>
<dbReference type="InterPro" id="IPR001878">
    <property type="entry name" value="Znf_CCHC"/>
</dbReference>
<dbReference type="InParanoid" id="S2JEK7"/>
<dbReference type="PANTHER" id="PTHR33223">
    <property type="entry name" value="CCHC-TYPE DOMAIN-CONTAINING PROTEIN"/>
    <property type="match status" value="1"/>
</dbReference>
<dbReference type="STRING" id="1220926.S2JEK7"/>
<dbReference type="eggNOG" id="KOG0017">
    <property type="taxonomic scope" value="Eukaryota"/>
</dbReference>
<dbReference type="PROSITE" id="PS50158">
    <property type="entry name" value="ZF_CCHC"/>
    <property type="match status" value="1"/>
</dbReference>
<dbReference type="SUPFAM" id="SSF57756">
    <property type="entry name" value="Retrovirus zinc finger-like domains"/>
    <property type="match status" value="1"/>
</dbReference>
<reference evidence="5" key="1">
    <citation type="submission" date="2013-05" db="EMBL/GenBank/DDBJ databases">
        <title>The Genome sequence of Mucor circinelloides f. circinelloides 1006PhL.</title>
        <authorList>
            <consortium name="The Broad Institute Genomics Platform"/>
            <person name="Cuomo C."/>
            <person name="Earl A."/>
            <person name="Findley K."/>
            <person name="Lee S.C."/>
            <person name="Walker B."/>
            <person name="Young S."/>
            <person name="Zeng Q."/>
            <person name="Gargeya S."/>
            <person name="Fitzgerald M."/>
            <person name="Haas B."/>
            <person name="Abouelleil A."/>
            <person name="Allen A.W."/>
            <person name="Alvarado L."/>
            <person name="Arachchi H.M."/>
            <person name="Berlin A.M."/>
            <person name="Chapman S.B."/>
            <person name="Gainer-Dewar J."/>
            <person name="Goldberg J."/>
            <person name="Griggs A."/>
            <person name="Gujja S."/>
            <person name="Hansen M."/>
            <person name="Howarth C."/>
            <person name="Imamovic A."/>
            <person name="Ireland A."/>
            <person name="Larimer J."/>
            <person name="McCowan C."/>
            <person name="Murphy C."/>
            <person name="Pearson M."/>
            <person name="Poon T.W."/>
            <person name="Priest M."/>
            <person name="Roberts A."/>
            <person name="Saif S."/>
            <person name="Shea T."/>
            <person name="Sisk P."/>
            <person name="Sykes S."/>
            <person name="Wortman J."/>
            <person name="Nusbaum C."/>
            <person name="Birren B."/>
        </authorList>
    </citation>
    <scope>NUCLEOTIDE SEQUENCE [LARGE SCALE GENOMIC DNA]</scope>
    <source>
        <strain evidence="5">1006PhL</strain>
    </source>
</reference>
<feature type="region of interest" description="Disordered" evidence="2">
    <location>
        <begin position="291"/>
        <end position="320"/>
    </location>
</feature>
<evidence type="ECO:0000313" key="5">
    <source>
        <dbReference type="Proteomes" id="UP000014254"/>
    </source>
</evidence>
<dbReference type="Pfam" id="PF00098">
    <property type="entry name" value="zf-CCHC"/>
    <property type="match status" value="1"/>
</dbReference>
<protein>
    <recommendedName>
        <fullName evidence="3">CCHC-type domain-containing protein</fullName>
    </recommendedName>
</protein>
<dbReference type="InterPro" id="IPR036875">
    <property type="entry name" value="Znf_CCHC_sf"/>
</dbReference>
<dbReference type="AlphaFoldDB" id="S2JEK7"/>
<dbReference type="GO" id="GO:0008270">
    <property type="term" value="F:zinc ion binding"/>
    <property type="evidence" value="ECO:0007669"/>
    <property type="project" value="UniProtKB-KW"/>
</dbReference>
<dbReference type="Pfam" id="PF03732">
    <property type="entry name" value="Retrotrans_gag"/>
    <property type="match status" value="1"/>
</dbReference>
<dbReference type="InterPro" id="IPR005162">
    <property type="entry name" value="Retrotrans_gag_dom"/>
</dbReference>
<keyword evidence="1" id="KW-0863">Zinc-finger</keyword>
<dbReference type="SMART" id="SM00343">
    <property type="entry name" value="ZnF_C2HC"/>
    <property type="match status" value="1"/>
</dbReference>